<dbReference type="InterPro" id="IPR013783">
    <property type="entry name" value="Ig-like_fold"/>
</dbReference>
<dbReference type="Gene3D" id="2.60.40.10">
    <property type="entry name" value="Immunoglobulins"/>
    <property type="match status" value="1"/>
</dbReference>
<dbReference type="EMBL" id="CACVKT020006176">
    <property type="protein sequence ID" value="CAC5400165.1"/>
    <property type="molecule type" value="Genomic_DNA"/>
</dbReference>
<dbReference type="PANTHER" id="PTHR15048:SF0">
    <property type="entry name" value="STARCH-BINDING DOMAIN-CONTAINING PROTEIN 1"/>
    <property type="match status" value="1"/>
</dbReference>
<gene>
    <name evidence="3" type="ORF">MCOR_34378</name>
</gene>
<dbReference type="Pfam" id="PF00686">
    <property type="entry name" value="CBM_20"/>
    <property type="match status" value="1"/>
</dbReference>
<dbReference type="PANTHER" id="PTHR15048">
    <property type="entry name" value="STARCH-BINDING DOMAIN-CONTAINING PROTEIN 1"/>
    <property type="match status" value="1"/>
</dbReference>
<dbReference type="Proteomes" id="UP000507470">
    <property type="component" value="Unassembled WGS sequence"/>
</dbReference>
<organism evidence="3 4">
    <name type="scientific">Mytilus coruscus</name>
    <name type="common">Sea mussel</name>
    <dbReference type="NCBI Taxonomy" id="42192"/>
    <lineage>
        <taxon>Eukaryota</taxon>
        <taxon>Metazoa</taxon>
        <taxon>Spiralia</taxon>
        <taxon>Lophotrochozoa</taxon>
        <taxon>Mollusca</taxon>
        <taxon>Bivalvia</taxon>
        <taxon>Autobranchia</taxon>
        <taxon>Pteriomorphia</taxon>
        <taxon>Mytilida</taxon>
        <taxon>Mytiloidea</taxon>
        <taxon>Mytilidae</taxon>
        <taxon>Mytilinae</taxon>
        <taxon>Mytilus</taxon>
    </lineage>
</organism>
<dbReference type="InterPro" id="IPR004951">
    <property type="entry name" value="DUF268_CAE_spp"/>
</dbReference>
<protein>
    <recommendedName>
        <fullName evidence="2">CBM20 domain-containing protein</fullName>
    </recommendedName>
</protein>
<dbReference type="GO" id="GO:0016020">
    <property type="term" value="C:membrane"/>
    <property type="evidence" value="ECO:0007669"/>
    <property type="project" value="TreeGrafter"/>
</dbReference>
<evidence type="ECO:0000256" key="1">
    <source>
        <dbReference type="SAM" id="Phobius"/>
    </source>
</evidence>
<dbReference type="GO" id="GO:2001070">
    <property type="term" value="F:starch binding"/>
    <property type="evidence" value="ECO:0007669"/>
    <property type="project" value="InterPro"/>
</dbReference>
<keyword evidence="1" id="KW-0472">Membrane</keyword>
<evidence type="ECO:0000313" key="4">
    <source>
        <dbReference type="Proteomes" id="UP000507470"/>
    </source>
</evidence>
<accession>A0A6J8CWE8</accession>
<feature type="transmembrane region" description="Helical" evidence="1">
    <location>
        <begin position="237"/>
        <end position="259"/>
    </location>
</feature>
<dbReference type="PROSITE" id="PS51166">
    <property type="entry name" value="CBM20"/>
    <property type="match status" value="1"/>
</dbReference>
<keyword evidence="4" id="KW-1185">Reference proteome</keyword>
<keyword evidence="1" id="KW-0812">Transmembrane</keyword>
<evidence type="ECO:0000259" key="2">
    <source>
        <dbReference type="PROSITE" id="PS51166"/>
    </source>
</evidence>
<sequence>MSLTTDMAEAESCCPAMTENVSFVFETRYTTHNVNQRLAISGSLEILGNWSVETAVLAEEMPANSGRWRANVEIPRNTSFEWKWVVIENDRSRIYRWEERPNRSLSSGTSPAHVRSAWNLGEEVEIPLKYKFRRKGTINSCSEDEEEWSYLPSGEILQRLSKTNDGVKDNATPYNSTQNGNLNCFSGNQSEDSEKLLESEENHDHNFVMNDYLKPQNELENLSTSIDERVKERQSRLIFVILVLSLLIGQFTTVMMTVLSRIFDKRFLKKMFILQIFLFGLFVINRWSQSVESTTNVKHYIQRSNVNPDLQLEHAFMKPIDLIRNDCGELCNTSRKGQPGPYFDHVTANINCEAIFRNEYIDSGHGLAHAPKEIPKELMDEYTMNGRIGIKKWYFDEQYLGKKAFTPVWTEEMIEKNIKEAKAQKLFSPYGLAEINALRDGLKHAPGIQDGRVLVIGSERPWAEACVLEAGAREILTLEYGKIISTHPKVKTIVPLDFRMRYLNNTLGEFDAVVTFSSVEHSGLGRYGDALNPWGDIIAIARAWCVTKPKGSLTLGVEYKYEGEYIAFNAHRYYGKIRYPYLTTNWKQYHKGIGTQLVHVFVK</sequence>
<dbReference type="SUPFAM" id="SSF49452">
    <property type="entry name" value="Starch-binding domain-like"/>
    <property type="match status" value="1"/>
</dbReference>
<dbReference type="OrthoDB" id="6094451at2759"/>
<keyword evidence="1" id="KW-1133">Transmembrane helix</keyword>
<dbReference type="InterPro" id="IPR002044">
    <property type="entry name" value="CBM20"/>
</dbReference>
<proteinExistence type="predicted"/>
<feature type="domain" description="CBM20" evidence="2">
    <location>
        <begin position="15"/>
        <end position="120"/>
    </location>
</feature>
<reference evidence="3 4" key="1">
    <citation type="submission" date="2020-06" db="EMBL/GenBank/DDBJ databases">
        <authorList>
            <person name="Li R."/>
            <person name="Bekaert M."/>
        </authorList>
    </citation>
    <scope>NUCLEOTIDE SEQUENCE [LARGE SCALE GENOMIC DNA]</scope>
    <source>
        <strain evidence="4">wild</strain>
    </source>
</reference>
<name>A0A6J8CWE8_MYTCO</name>
<dbReference type="AlphaFoldDB" id="A0A6J8CWE8"/>
<dbReference type="SMART" id="SM01065">
    <property type="entry name" value="CBM_2"/>
    <property type="match status" value="1"/>
</dbReference>
<evidence type="ECO:0000313" key="3">
    <source>
        <dbReference type="EMBL" id="CAC5400165.1"/>
    </source>
</evidence>
<dbReference type="InterPro" id="IPR013784">
    <property type="entry name" value="Carb-bd-like_fold"/>
</dbReference>
<dbReference type="Pfam" id="PF03269">
    <property type="entry name" value="DUF268"/>
    <property type="match status" value="1"/>
</dbReference>